<dbReference type="AlphaFoldDB" id="A0A645EM51"/>
<sequence length="96" mass="10859">MYPAVNIATLSAVNYARQSILATIYSLFTTLAASDVHPSHHLFLNLHKKVTWYDILMAVFYIILRNNAVILDPLFGKEIYSIGFLQKGISDVLFIL</sequence>
<proteinExistence type="predicted"/>
<name>A0A645EM51_9ZZZZ</name>
<protein>
    <submittedName>
        <fullName evidence="1">Uncharacterized protein</fullName>
    </submittedName>
</protein>
<dbReference type="EMBL" id="VSSQ01047594">
    <property type="protein sequence ID" value="MPN01603.1"/>
    <property type="molecule type" value="Genomic_DNA"/>
</dbReference>
<comment type="caution">
    <text evidence="1">The sequence shown here is derived from an EMBL/GenBank/DDBJ whole genome shotgun (WGS) entry which is preliminary data.</text>
</comment>
<gene>
    <name evidence="1" type="ORF">SDC9_148813</name>
</gene>
<reference evidence="1" key="1">
    <citation type="submission" date="2019-08" db="EMBL/GenBank/DDBJ databases">
        <authorList>
            <person name="Kucharzyk K."/>
            <person name="Murdoch R.W."/>
            <person name="Higgins S."/>
            <person name="Loffler F."/>
        </authorList>
    </citation>
    <scope>NUCLEOTIDE SEQUENCE</scope>
</reference>
<accession>A0A645EM51</accession>
<evidence type="ECO:0000313" key="1">
    <source>
        <dbReference type="EMBL" id="MPN01603.1"/>
    </source>
</evidence>
<organism evidence="1">
    <name type="scientific">bioreactor metagenome</name>
    <dbReference type="NCBI Taxonomy" id="1076179"/>
    <lineage>
        <taxon>unclassified sequences</taxon>
        <taxon>metagenomes</taxon>
        <taxon>ecological metagenomes</taxon>
    </lineage>
</organism>